<dbReference type="Proteomes" id="UP001057520">
    <property type="component" value="Chromosome"/>
</dbReference>
<dbReference type="SMART" id="SM00342">
    <property type="entry name" value="HTH_ARAC"/>
    <property type="match status" value="1"/>
</dbReference>
<sequence>MKQATFQRGRDAVQRQLLTLTHRQELDGVDGSRSRHLSEHIAHEVTGDPKAMIKTAIGVRDPEVQNAARRWRQELTQKAAGGRLLSEGLATMLTVHLFRKYGEGDLGGVSTKGGLGANRLKRVMDYIEAHLADDVSLLDLAGVAGLSPHHFATSFRVSTGASPHRFVINRRIQRGKELLLETSDSISAIALAVGFASHSQFTINFRKLIGAPPSQFRRENR</sequence>
<dbReference type="InterPro" id="IPR009057">
    <property type="entry name" value="Homeodomain-like_sf"/>
</dbReference>
<evidence type="ECO:0000259" key="4">
    <source>
        <dbReference type="PROSITE" id="PS01124"/>
    </source>
</evidence>
<organism evidence="5 6">
    <name type="scientific">Caulobacter segnis</name>
    <dbReference type="NCBI Taxonomy" id="88688"/>
    <lineage>
        <taxon>Bacteria</taxon>
        <taxon>Pseudomonadati</taxon>
        <taxon>Pseudomonadota</taxon>
        <taxon>Alphaproteobacteria</taxon>
        <taxon>Caulobacterales</taxon>
        <taxon>Caulobacteraceae</taxon>
        <taxon>Caulobacter</taxon>
    </lineage>
</organism>
<evidence type="ECO:0000256" key="2">
    <source>
        <dbReference type="ARBA" id="ARBA00023125"/>
    </source>
</evidence>
<accession>A0ABY4ZQ88</accession>
<protein>
    <submittedName>
        <fullName evidence="5">AraC family transcriptional regulator</fullName>
    </submittedName>
</protein>
<dbReference type="EMBL" id="CP096040">
    <property type="protein sequence ID" value="USQ94182.1"/>
    <property type="molecule type" value="Genomic_DNA"/>
</dbReference>
<dbReference type="PROSITE" id="PS00041">
    <property type="entry name" value="HTH_ARAC_FAMILY_1"/>
    <property type="match status" value="1"/>
</dbReference>
<evidence type="ECO:0000313" key="6">
    <source>
        <dbReference type="Proteomes" id="UP001057520"/>
    </source>
</evidence>
<keyword evidence="2" id="KW-0238">DNA-binding</keyword>
<dbReference type="InterPro" id="IPR020449">
    <property type="entry name" value="Tscrpt_reg_AraC-type_HTH"/>
</dbReference>
<dbReference type="InterPro" id="IPR050204">
    <property type="entry name" value="AraC_XylS_family_regulators"/>
</dbReference>
<dbReference type="PROSITE" id="PS01124">
    <property type="entry name" value="HTH_ARAC_FAMILY_2"/>
    <property type="match status" value="1"/>
</dbReference>
<dbReference type="InterPro" id="IPR018060">
    <property type="entry name" value="HTH_AraC"/>
</dbReference>
<keyword evidence="6" id="KW-1185">Reference proteome</keyword>
<keyword evidence="1" id="KW-0805">Transcription regulation</keyword>
<dbReference type="PANTHER" id="PTHR46796:SF6">
    <property type="entry name" value="ARAC SUBFAMILY"/>
    <property type="match status" value="1"/>
</dbReference>
<dbReference type="PANTHER" id="PTHR46796">
    <property type="entry name" value="HTH-TYPE TRANSCRIPTIONAL ACTIVATOR RHAS-RELATED"/>
    <property type="match status" value="1"/>
</dbReference>
<dbReference type="InterPro" id="IPR018062">
    <property type="entry name" value="HTH_AraC-typ_CS"/>
</dbReference>
<keyword evidence="3" id="KW-0804">Transcription</keyword>
<reference evidence="5 6" key="1">
    <citation type="submission" date="2022-04" db="EMBL/GenBank/DDBJ databases">
        <title>Genome sequence of soybean root-associated Caulobacter segnis RL271.</title>
        <authorList>
            <person name="Longley R."/>
            <person name="Bonito G."/>
            <person name="Trigodet F."/>
            <person name="Crosson S."/>
            <person name="Fiebig A."/>
        </authorList>
    </citation>
    <scope>NUCLEOTIDE SEQUENCE [LARGE SCALE GENOMIC DNA]</scope>
    <source>
        <strain evidence="5 6">RL271</strain>
    </source>
</reference>
<evidence type="ECO:0000256" key="1">
    <source>
        <dbReference type="ARBA" id="ARBA00023015"/>
    </source>
</evidence>
<evidence type="ECO:0000313" key="5">
    <source>
        <dbReference type="EMBL" id="USQ94182.1"/>
    </source>
</evidence>
<dbReference type="Pfam" id="PF12833">
    <property type="entry name" value="HTH_18"/>
    <property type="match status" value="1"/>
</dbReference>
<name>A0ABY4ZQ88_9CAUL</name>
<dbReference type="PRINTS" id="PR00032">
    <property type="entry name" value="HTHARAC"/>
</dbReference>
<gene>
    <name evidence="5" type="ORF">MZV50_16400</name>
</gene>
<dbReference type="Gene3D" id="1.10.10.60">
    <property type="entry name" value="Homeodomain-like"/>
    <property type="match status" value="2"/>
</dbReference>
<proteinExistence type="predicted"/>
<evidence type="ECO:0000256" key="3">
    <source>
        <dbReference type="ARBA" id="ARBA00023163"/>
    </source>
</evidence>
<dbReference type="SUPFAM" id="SSF46689">
    <property type="entry name" value="Homeodomain-like"/>
    <property type="match status" value="2"/>
</dbReference>
<feature type="domain" description="HTH araC/xylS-type" evidence="4">
    <location>
        <begin position="121"/>
        <end position="219"/>
    </location>
</feature>